<dbReference type="RefSeq" id="WP_349659978.1">
    <property type="nucleotide sequence ID" value="NZ_JBEGDG010000007.1"/>
</dbReference>
<protein>
    <submittedName>
        <fullName evidence="7">Site-specific integrase</fullName>
    </submittedName>
</protein>
<organism evidence="7 8">
    <name type="scientific">Lysinibacillus zambalensis</name>
    <dbReference type="NCBI Taxonomy" id="3160866"/>
    <lineage>
        <taxon>Bacteria</taxon>
        <taxon>Bacillati</taxon>
        <taxon>Bacillota</taxon>
        <taxon>Bacilli</taxon>
        <taxon>Bacillales</taxon>
        <taxon>Bacillaceae</taxon>
        <taxon>Lysinibacillus</taxon>
    </lineage>
</organism>
<gene>
    <name evidence="7" type="ORF">ABNX05_11040</name>
</gene>
<evidence type="ECO:0000256" key="3">
    <source>
        <dbReference type="ARBA" id="ARBA00023172"/>
    </source>
</evidence>
<keyword evidence="2 4" id="KW-0238">DNA-binding</keyword>
<feature type="domain" description="Tyr recombinase" evidence="5">
    <location>
        <begin position="125"/>
        <end position="307"/>
    </location>
</feature>
<dbReference type="Proteomes" id="UP001478862">
    <property type="component" value="Unassembled WGS sequence"/>
</dbReference>
<dbReference type="EMBL" id="JBEGDG010000007">
    <property type="protein sequence ID" value="MEQ6355153.1"/>
    <property type="molecule type" value="Genomic_DNA"/>
</dbReference>
<dbReference type="PANTHER" id="PTHR30349">
    <property type="entry name" value="PHAGE INTEGRASE-RELATED"/>
    <property type="match status" value="1"/>
</dbReference>
<dbReference type="InterPro" id="IPR002104">
    <property type="entry name" value="Integrase_catalytic"/>
</dbReference>
<keyword evidence="3" id="KW-0233">DNA recombination</keyword>
<accession>A0ABV1MRK5</accession>
<dbReference type="PROSITE" id="PS51900">
    <property type="entry name" value="CB"/>
    <property type="match status" value="1"/>
</dbReference>
<dbReference type="PANTHER" id="PTHR30349:SF41">
    <property type="entry name" value="INTEGRASE_RECOMBINASE PROTEIN MJ0367-RELATED"/>
    <property type="match status" value="1"/>
</dbReference>
<reference evidence="7 8" key="1">
    <citation type="submission" date="2024-06" db="EMBL/GenBank/DDBJ databases">
        <title>Lysinibacillus zambalefons sp. nov., a Novel Firmicute Isolated from the Poon Bato Zambales Hyperalkaline Spring.</title>
        <authorList>
            <person name="Aja J.A."/>
            <person name="Lazaro J.E.H."/>
            <person name="Llorin L.D."/>
            <person name="Lim K.R."/>
            <person name="Teodosio J."/>
            <person name="Dalisay D.S."/>
        </authorList>
    </citation>
    <scope>NUCLEOTIDE SEQUENCE [LARGE SCALE GENOMIC DNA]</scope>
    <source>
        <strain evidence="7 8">M3</strain>
    </source>
</reference>
<keyword evidence="8" id="KW-1185">Reference proteome</keyword>
<evidence type="ECO:0000313" key="8">
    <source>
        <dbReference type="Proteomes" id="UP001478862"/>
    </source>
</evidence>
<comment type="similarity">
    <text evidence="1">Belongs to the 'phage' integrase family.</text>
</comment>
<dbReference type="SUPFAM" id="SSF56349">
    <property type="entry name" value="DNA breaking-rejoining enzymes"/>
    <property type="match status" value="1"/>
</dbReference>
<dbReference type="InterPro" id="IPR013762">
    <property type="entry name" value="Integrase-like_cat_sf"/>
</dbReference>
<proteinExistence type="inferred from homology"/>
<sequence>MANFETSYIDDYICENIEEFLKFKGRRSINTEKTYRSALNMIFKDKLFKSEYKYITVNDIENKLNSDVLFEYFDDMFYREKEDGTRKYSNQTINNRQSAIKSLIEYLRGRKVIKYDLDDLTILESLPTTGEEIEMIPFDLAMKYAEYFGRESQGLEKSLIINLATETGMRAKELLSAEWSNFIEVEDGVILKSNGYNKGKGNKEWIDKISKELYNELLQLKTIGNEKKLFTLTYKQLDGMMKRGNRILNKTGIDYSFHSFKKLAVTMCYLNNGNCIDSAMKKARHSNVNTTMRYLRLTDLNVTGIISAKMNTSEKLYKTVSHELLLECLEEMRPEMLLLLNNKIKNKSSEGDYL</sequence>
<evidence type="ECO:0000256" key="4">
    <source>
        <dbReference type="PROSITE-ProRule" id="PRU01248"/>
    </source>
</evidence>
<evidence type="ECO:0000313" key="7">
    <source>
        <dbReference type="EMBL" id="MEQ6355153.1"/>
    </source>
</evidence>
<dbReference type="InterPro" id="IPR050090">
    <property type="entry name" value="Tyrosine_recombinase_XerCD"/>
</dbReference>
<comment type="caution">
    <text evidence="7">The sequence shown here is derived from an EMBL/GenBank/DDBJ whole genome shotgun (WGS) entry which is preliminary data.</text>
</comment>
<evidence type="ECO:0000256" key="2">
    <source>
        <dbReference type="ARBA" id="ARBA00023125"/>
    </source>
</evidence>
<dbReference type="Pfam" id="PF00589">
    <property type="entry name" value="Phage_integrase"/>
    <property type="match status" value="1"/>
</dbReference>
<name>A0ABV1MRK5_9BACI</name>
<dbReference type="InterPro" id="IPR010998">
    <property type="entry name" value="Integrase_recombinase_N"/>
</dbReference>
<dbReference type="PROSITE" id="PS51898">
    <property type="entry name" value="TYR_RECOMBINASE"/>
    <property type="match status" value="1"/>
</dbReference>
<dbReference type="Gene3D" id="1.10.150.130">
    <property type="match status" value="1"/>
</dbReference>
<evidence type="ECO:0000256" key="1">
    <source>
        <dbReference type="ARBA" id="ARBA00008857"/>
    </source>
</evidence>
<evidence type="ECO:0000259" key="5">
    <source>
        <dbReference type="PROSITE" id="PS51898"/>
    </source>
</evidence>
<dbReference type="InterPro" id="IPR044068">
    <property type="entry name" value="CB"/>
</dbReference>
<feature type="domain" description="Core-binding (CB)" evidence="6">
    <location>
        <begin position="11"/>
        <end position="108"/>
    </location>
</feature>
<dbReference type="CDD" id="cd00397">
    <property type="entry name" value="DNA_BRE_C"/>
    <property type="match status" value="1"/>
</dbReference>
<dbReference type="Gene3D" id="1.10.443.10">
    <property type="entry name" value="Intergrase catalytic core"/>
    <property type="match status" value="1"/>
</dbReference>
<evidence type="ECO:0000259" key="6">
    <source>
        <dbReference type="PROSITE" id="PS51900"/>
    </source>
</evidence>
<dbReference type="InterPro" id="IPR011010">
    <property type="entry name" value="DNA_brk_join_enz"/>
</dbReference>